<protein>
    <submittedName>
        <fullName evidence="1">10110_t:CDS:1</fullName>
    </submittedName>
</protein>
<organism evidence="1 2">
    <name type="scientific">Funneliformis caledonium</name>
    <dbReference type="NCBI Taxonomy" id="1117310"/>
    <lineage>
        <taxon>Eukaryota</taxon>
        <taxon>Fungi</taxon>
        <taxon>Fungi incertae sedis</taxon>
        <taxon>Mucoromycota</taxon>
        <taxon>Glomeromycotina</taxon>
        <taxon>Glomeromycetes</taxon>
        <taxon>Glomerales</taxon>
        <taxon>Glomeraceae</taxon>
        <taxon>Funneliformis</taxon>
    </lineage>
</organism>
<dbReference type="OrthoDB" id="10044727at2759"/>
<comment type="caution">
    <text evidence="1">The sequence shown here is derived from an EMBL/GenBank/DDBJ whole genome shotgun (WGS) entry which is preliminary data.</text>
</comment>
<keyword evidence="2" id="KW-1185">Reference proteome</keyword>
<reference evidence="1" key="1">
    <citation type="submission" date="2021-06" db="EMBL/GenBank/DDBJ databases">
        <authorList>
            <person name="Kallberg Y."/>
            <person name="Tangrot J."/>
            <person name="Rosling A."/>
        </authorList>
    </citation>
    <scope>NUCLEOTIDE SEQUENCE</scope>
    <source>
        <strain evidence="1">UK204</strain>
    </source>
</reference>
<sequence length="53" mass="6132">MKDQTVCSYSFTELLKQVPEVLISGLKGKAAEWAINKYKLHRRLPKSIEKLIE</sequence>
<evidence type="ECO:0000313" key="1">
    <source>
        <dbReference type="EMBL" id="CAG8439233.1"/>
    </source>
</evidence>
<evidence type="ECO:0000313" key="2">
    <source>
        <dbReference type="Proteomes" id="UP000789570"/>
    </source>
</evidence>
<gene>
    <name evidence="1" type="ORF">FCALED_LOCUS387</name>
</gene>
<dbReference type="Proteomes" id="UP000789570">
    <property type="component" value="Unassembled WGS sequence"/>
</dbReference>
<dbReference type="AlphaFoldDB" id="A0A9N8YMH8"/>
<dbReference type="EMBL" id="CAJVPQ010000036">
    <property type="protein sequence ID" value="CAG8439233.1"/>
    <property type="molecule type" value="Genomic_DNA"/>
</dbReference>
<name>A0A9N8YMH8_9GLOM</name>
<proteinExistence type="predicted"/>
<accession>A0A9N8YMH8</accession>